<evidence type="ECO:0000256" key="1">
    <source>
        <dbReference type="ARBA" id="ARBA00004304"/>
    </source>
</evidence>
<gene>
    <name evidence="11" type="primary">LOC114337002</name>
</gene>
<keyword evidence="10" id="KW-1185">Reference proteome</keyword>
<evidence type="ECO:0000256" key="3">
    <source>
        <dbReference type="ARBA" id="ARBA00022692"/>
    </source>
</evidence>
<dbReference type="GO" id="GO:0005743">
    <property type="term" value="C:mitochondrial inner membrane"/>
    <property type="evidence" value="ECO:0007669"/>
    <property type="project" value="UniProtKB-UniRule"/>
</dbReference>
<keyword evidence="3 7" id="KW-0812">Transmembrane</keyword>
<reference evidence="11" key="1">
    <citation type="submission" date="2025-04" db="UniProtKB">
        <authorList>
            <consortium name="RefSeq"/>
        </authorList>
    </citation>
    <scope>IDENTIFICATION</scope>
    <source>
        <tissue evidence="11">Whole insect</tissue>
    </source>
</reference>
<comment type="function">
    <text evidence="7">Required for assembly of cytochrome c oxidase (complex IV).</text>
</comment>
<evidence type="ECO:0000259" key="8">
    <source>
        <dbReference type="Pfam" id="PF09813"/>
    </source>
</evidence>
<keyword evidence="6 7" id="KW-0472">Membrane</keyword>
<evidence type="ECO:0000313" key="10">
    <source>
        <dbReference type="Proteomes" id="UP001652700"/>
    </source>
</evidence>
<dbReference type="InParanoid" id="A0A6P7GH33"/>
<feature type="domain" description="Cytochrome c oxidase assembly factor 3 mitochondrial coiled-coil" evidence="8">
    <location>
        <begin position="28"/>
        <end position="76"/>
    </location>
</feature>
<dbReference type="InterPro" id="IPR018628">
    <property type="entry name" value="Coa3_CC"/>
</dbReference>
<organism evidence="11">
    <name type="scientific">Diabrotica virgifera virgifera</name>
    <name type="common">western corn rootworm</name>
    <dbReference type="NCBI Taxonomy" id="50390"/>
    <lineage>
        <taxon>Eukaryota</taxon>
        <taxon>Metazoa</taxon>
        <taxon>Ecdysozoa</taxon>
        <taxon>Arthropoda</taxon>
        <taxon>Hexapoda</taxon>
        <taxon>Insecta</taxon>
        <taxon>Pterygota</taxon>
        <taxon>Neoptera</taxon>
        <taxon>Endopterygota</taxon>
        <taxon>Coleoptera</taxon>
        <taxon>Polyphaga</taxon>
        <taxon>Cucujiformia</taxon>
        <taxon>Chrysomeloidea</taxon>
        <taxon>Chrysomelidae</taxon>
        <taxon>Galerucinae</taxon>
        <taxon>Diabroticina</taxon>
        <taxon>Diabroticites</taxon>
        <taxon>Diabrotica</taxon>
    </lineage>
</organism>
<evidence type="ECO:0000256" key="2">
    <source>
        <dbReference type="ARBA" id="ARBA00007035"/>
    </source>
</evidence>
<dbReference type="RefSeq" id="XP_028143180.1">
    <property type="nucleotide sequence ID" value="XM_028287379.1"/>
</dbReference>
<sequence length="81" mass="9443">MSDRMPKIDLSKIKKTDLDFIKEIEKRNQERVLKLKKLRRTNLLTAGFLTAGILGIYGYSMYAVRQESFLDDFDEPAKTTQ</sequence>
<name>A0A6P7GH33_DIAVI</name>
<dbReference type="OrthoDB" id="10018333at2759"/>
<dbReference type="GO" id="GO:0033617">
    <property type="term" value="P:mitochondrial respiratory chain complex IV assembly"/>
    <property type="evidence" value="ECO:0007669"/>
    <property type="project" value="UniProtKB-UniRule"/>
</dbReference>
<proteinExistence type="inferred from homology"/>
<evidence type="ECO:0000256" key="7">
    <source>
        <dbReference type="RuleBase" id="RU367056"/>
    </source>
</evidence>
<keyword evidence="4 7" id="KW-1133">Transmembrane helix</keyword>
<dbReference type="FunCoup" id="A0A6P7GH33">
    <property type="interactions" value="324"/>
</dbReference>
<evidence type="ECO:0000256" key="4">
    <source>
        <dbReference type="ARBA" id="ARBA00022989"/>
    </source>
</evidence>
<dbReference type="PANTHER" id="PTHR15642">
    <property type="entry name" value="CYTOCHROME C OXIDASE ASSEMBLY FACTOR 3, MITOCHONDRIAL"/>
    <property type="match status" value="1"/>
</dbReference>
<dbReference type="PANTHER" id="PTHR15642:SF3">
    <property type="entry name" value="CYTOCHROME C OXIDASE ASSEMBLY FACTOR 3 HOMOLOG, MITOCHONDRIAL"/>
    <property type="match status" value="1"/>
</dbReference>
<comment type="subunit">
    <text evidence="7">Component of 250-400 kDa complexes called cytochrome oxidase assembly intermediates or COA complexes.</text>
</comment>
<keyword evidence="7" id="KW-0999">Mitochondrion inner membrane</keyword>
<dbReference type="EnsemblMetazoa" id="XM_050658924.1">
    <property type="protein sequence ID" value="XP_050514881.1"/>
    <property type="gene ID" value="LOC126890084"/>
</dbReference>
<comment type="similarity">
    <text evidence="2 7">Belongs to the COA3 family.</text>
</comment>
<evidence type="ECO:0000313" key="11">
    <source>
        <dbReference type="RefSeq" id="XP_028143180.1"/>
    </source>
</evidence>
<protein>
    <recommendedName>
        <fullName evidence="7">Cytochrome c oxidase assembly factor 3</fullName>
    </recommendedName>
</protein>
<evidence type="ECO:0000313" key="9">
    <source>
        <dbReference type="EnsemblMetazoa" id="XP_050514881.1"/>
    </source>
</evidence>
<dbReference type="InterPro" id="IPR041752">
    <property type="entry name" value="Coa3"/>
</dbReference>
<dbReference type="Pfam" id="PF09813">
    <property type="entry name" value="Coa3_cc"/>
    <property type="match status" value="1"/>
</dbReference>
<dbReference type="AlphaFoldDB" id="A0A6P7GH33"/>
<accession>A0A6P7GH33</accession>
<feature type="transmembrane region" description="Helical" evidence="7">
    <location>
        <begin position="43"/>
        <end position="62"/>
    </location>
</feature>
<evidence type="ECO:0000256" key="5">
    <source>
        <dbReference type="ARBA" id="ARBA00023128"/>
    </source>
</evidence>
<keyword evidence="5 7" id="KW-0496">Mitochondrion</keyword>
<evidence type="ECO:0000256" key="6">
    <source>
        <dbReference type="ARBA" id="ARBA00023136"/>
    </source>
</evidence>
<reference evidence="9" key="2">
    <citation type="submission" date="2025-05" db="UniProtKB">
        <authorList>
            <consortium name="EnsemblMetazoa"/>
        </authorList>
    </citation>
    <scope>IDENTIFICATION</scope>
</reference>
<comment type="subcellular location">
    <subcellularLocation>
        <location evidence="1">Mitochondrion membrane</location>
        <topology evidence="1">Single-pass membrane protein</topology>
    </subcellularLocation>
</comment>
<dbReference type="Proteomes" id="UP001652700">
    <property type="component" value="Unplaced"/>
</dbReference>